<accession>A0A9P6MAP2</accession>
<dbReference type="PROSITE" id="PS51151">
    <property type="entry name" value="NAC_AB"/>
    <property type="match status" value="1"/>
</dbReference>
<gene>
    <name evidence="5" type="primary">EGD1</name>
    <name evidence="5" type="ORF">BGZ65_010660</name>
</gene>
<proteinExistence type="inferred from homology"/>
<comment type="subunit">
    <text evidence="2">Part of the nascent polypeptide-associated complex (NAC).</text>
</comment>
<dbReference type="Pfam" id="PF01849">
    <property type="entry name" value="NAC"/>
    <property type="match status" value="1"/>
</dbReference>
<name>A0A9P6MAP2_9FUNG</name>
<dbReference type="EMBL" id="JAAAHW010003295">
    <property type="protein sequence ID" value="KAF9985509.1"/>
    <property type="molecule type" value="Genomic_DNA"/>
</dbReference>
<dbReference type="Proteomes" id="UP000749646">
    <property type="component" value="Unassembled WGS sequence"/>
</dbReference>
<evidence type="ECO:0000259" key="4">
    <source>
        <dbReference type="PROSITE" id="PS51151"/>
    </source>
</evidence>
<dbReference type="OrthoDB" id="8033832at2759"/>
<comment type="caution">
    <text evidence="5">The sequence shown here is derived from an EMBL/GenBank/DDBJ whole genome shotgun (WGS) entry which is preliminary data.</text>
</comment>
<dbReference type="InterPro" id="IPR002715">
    <property type="entry name" value="Nas_poly-pep-assoc_cplx_dom"/>
</dbReference>
<keyword evidence="6" id="KW-1185">Reference proteome</keyword>
<keyword evidence="2" id="KW-0804">Transcription</keyword>
<evidence type="ECO:0000256" key="1">
    <source>
        <dbReference type="ARBA" id="ARBA00005296"/>
    </source>
</evidence>
<feature type="compositionally biased region" description="Basic and acidic residues" evidence="3">
    <location>
        <begin position="92"/>
        <end position="110"/>
    </location>
</feature>
<dbReference type="InterPro" id="IPR039370">
    <property type="entry name" value="BTF3"/>
</dbReference>
<dbReference type="GO" id="GO:0005854">
    <property type="term" value="C:nascent polypeptide-associated complex"/>
    <property type="evidence" value="ECO:0007669"/>
    <property type="project" value="UniProtKB-ARBA"/>
</dbReference>
<dbReference type="AlphaFoldDB" id="A0A9P6MAP2"/>
<feature type="compositionally biased region" description="Acidic residues" evidence="3">
    <location>
        <begin position="73"/>
        <end position="91"/>
    </location>
</feature>
<dbReference type="Gene3D" id="2.20.70.30">
    <property type="entry name" value="Nascent polypeptide-associated complex domain"/>
    <property type="match status" value="1"/>
</dbReference>
<reference evidence="5" key="1">
    <citation type="journal article" date="2020" name="Fungal Divers.">
        <title>Resolving the Mortierellaceae phylogeny through synthesis of multi-gene phylogenetics and phylogenomics.</title>
        <authorList>
            <person name="Vandepol N."/>
            <person name="Liber J."/>
            <person name="Desiro A."/>
            <person name="Na H."/>
            <person name="Kennedy M."/>
            <person name="Barry K."/>
            <person name="Grigoriev I.V."/>
            <person name="Miller A.N."/>
            <person name="O'Donnell K."/>
            <person name="Stajich J.E."/>
            <person name="Bonito G."/>
        </authorList>
    </citation>
    <scope>NUCLEOTIDE SEQUENCE</scope>
    <source>
        <strain evidence="5">MES-2147</strain>
    </source>
</reference>
<sequence>MFLESGSVITFRQPKVQASAASNTYAIYGRGEEKDMSEYIPNILNQLGPDSMASLRKLAETYQKSAGGQSAPPEDDDDEVPDLIESFEDASVDDKKDEEPEAKEVEEASA</sequence>
<keyword evidence="2" id="KW-0805">Transcription regulation</keyword>
<dbReference type="InterPro" id="IPR038187">
    <property type="entry name" value="NAC_A/B_dom_sf"/>
</dbReference>
<evidence type="ECO:0000313" key="5">
    <source>
        <dbReference type="EMBL" id="KAF9985509.1"/>
    </source>
</evidence>
<protein>
    <recommendedName>
        <fullName evidence="2">Nascent polypeptide-associated complex subunit beta</fullName>
    </recommendedName>
</protein>
<organism evidence="5 6">
    <name type="scientific">Modicella reniformis</name>
    <dbReference type="NCBI Taxonomy" id="1440133"/>
    <lineage>
        <taxon>Eukaryota</taxon>
        <taxon>Fungi</taxon>
        <taxon>Fungi incertae sedis</taxon>
        <taxon>Mucoromycota</taxon>
        <taxon>Mortierellomycotina</taxon>
        <taxon>Mortierellomycetes</taxon>
        <taxon>Mortierellales</taxon>
        <taxon>Mortierellaceae</taxon>
        <taxon>Modicella</taxon>
    </lineage>
</organism>
<comment type="similarity">
    <text evidence="1 2">Belongs to the NAC-beta family.</text>
</comment>
<dbReference type="PANTHER" id="PTHR10351">
    <property type="entry name" value="TRANSCRIPTION FACTOR BTF3 FAMILY MEMBER"/>
    <property type="match status" value="1"/>
</dbReference>
<feature type="region of interest" description="Disordered" evidence="3">
    <location>
        <begin position="62"/>
        <end position="110"/>
    </location>
</feature>
<evidence type="ECO:0000256" key="2">
    <source>
        <dbReference type="RuleBase" id="RU361272"/>
    </source>
</evidence>
<evidence type="ECO:0000256" key="3">
    <source>
        <dbReference type="SAM" id="MobiDB-lite"/>
    </source>
</evidence>
<evidence type="ECO:0000313" key="6">
    <source>
        <dbReference type="Proteomes" id="UP000749646"/>
    </source>
</evidence>
<dbReference type="FunFam" id="2.20.70.30:FF:000001">
    <property type="entry name" value="Transcription factor BTF3 homolog"/>
    <property type="match status" value="1"/>
</dbReference>
<feature type="domain" description="NAC-A/B" evidence="4">
    <location>
        <begin position="1"/>
        <end position="40"/>
    </location>
</feature>